<evidence type="ECO:0000313" key="4">
    <source>
        <dbReference type="Proteomes" id="UP000196980"/>
    </source>
</evidence>
<accession>A0ABC8AH57</accession>
<dbReference type="Pfam" id="PF00437">
    <property type="entry name" value="T2SSE"/>
    <property type="match status" value="1"/>
</dbReference>
<dbReference type="Proteomes" id="UP000196980">
    <property type="component" value="Plasmid pXF64-HB"/>
</dbReference>
<name>A0ABC8AH57_XYLFS</name>
<dbReference type="EMBL" id="CP009886">
    <property type="protein sequence ID" value="ALR07860.1"/>
    <property type="molecule type" value="Genomic_DNA"/>
</dbReference>
<gene>
    <name evidence="3" type="primary">traJ</name>
    <name evidence="3" type="ORF">XFHB_13040</name>
</gene>
<evidence type="ECO:0000259" key="2">
    <source>
        <dbReference type="Pfam" id="PF00437"/>
    </source>
</evidence>
<protein>
    <submittedName>
        <fullName evidence="3">Plasmid transfer ATPase TraJ</fullName>
    </submittedName>
</protein>
<proteinExistence type="inferred from homology"/>
<dbReference type="SUPFAM" id="SSF52540">
    <property type="entry name" value="P-loop containing nucleoside triphosphate hydrolases"/>
    <property type="match status" value="1"/>
</dbReference>
<dbReference type="InterPro" id="IPR050921">
    <property type="entry name" value="T4SS_GSP_E_ATPase"/>
</dbReference>
<organism evidence="3 4">
    <name type="scientific">Xylella fastidiosa</name>
    <dbReference type="NCBI Taxonomy" id="2371"/>
    <lineage>
        <taxon>Bacteria</taxon>
        <taxon>Pseudomonadati</taxon>
        <taxon>Pseudomonadota</taxon>
        <taxon>Gammaproteobacteria</taxon>
        <taxon>Lysobacterales</taxon>
        <taxon>Lysobacteraceae</taxon>
        <taxon>Xylella</taxon>
    </lineage>
</organism>
<dbReference type="Gene3D" id="3.40.50.300">
    <property type="entry name" value="P-loop containing nucleotide triphosphate hydrolases"/>
    <property type="match status" value="1"/>
</dbReference>
<dbReference type="KEGG" id="xfh:XFHB_13040"/>
<reference evidence="4" key="1">
    <citation type="submission" date="2014-11" db="EMBL/GenBank/DDBJ databases">
        <title>Xylella fastidiosa Hib4 Genome Sequencing.</title>
        <authorList>
            <person name="Pierry P.M."/>
            <person name="da Silva A.M."/>
        </authorList>
    </citation>
    <scope>NUCLEOTIDE SEQUENCE [LARGE SCALE GENOMIC DNA]</scope>
    <source>
        <strain evidence="4">Hib4</strain>
        <plasmid evidence="4">pxf64-hb</plasmid>
    </source>
</reference>
<dbReference type="InterPro" id="IPR001482">
    <property type="entry name" value="T2SS/T4SS_dom"/>
</dbReference>
<dbReference type="Gene3D" id="3.30.450.90">
    <property type="match status" value="1"/>
</dbReference>
<dbReference type="PANTHER" id="PTHR30486:SF6">
    <property type="entry name" value="TYPE IV PILUS RETRACTATION ATPASE PILT"/>
    <property type="match status" value="1"/>
</dbReference>
<dbReference type="PANTHER" id="PTHR30486">
    <property type="entry name" value="TWITCHING MOTILITY PROTEIN PILT"/>
    <property type="match status" value="1"/>
</dbReference>
<dbReference type="AlphaFoldDB" id="A0ABC8AH57"/>
<dbReference type="NCBIfam" id="TIGR02525">
    <property type="entry name" value="plasmid_TraJ"/>
    <property type="match status" value="1"/>
</dbReference>
<dbReference type="CDD" id="cd19516">
    <property type="entry name" value="DotB_TraJ"/>
    <property type="match status" value="1"/>
</dbReference>
<feature type="domain" description="Bacterial type II secretion system protein E" evidence="2">
    <location>
        <begin position="125"/>
        <end position="307"/>
    </location>
</feature>
<geneLocation type="plasmid" evidence="4">
    <name>pxf64-hb</name>
</geneLocation>
<dbReference type="RefSeq" id="WP_088578653.1">
    <property type="nucleotide sequence ID" value="NZ_CP009886.1"/>
</dbReference>
<dbReference type="InterPro" id="IPR013364">
    <property type="entry name" value="ATPase_plasmid-transfer_TraJ"/>
</dbReference>
<keyword evidence="3" id="KW-0614">Plasmid</keyword>
<dbReference type="InterPro" id="IPR027417">
    <property type="entry name" value="P-loop_NTPase"/>
</dbReference>
<comment type="similarity">
    <text evidence="1">Belongs to the GSP E family.</text>
</comment>
<sequence length="388" mass="43780">MNELIQFDPYDFCGDVTAHTFKHFLKYCSDHGVSDILVQGGDYAWVEIHGRQCQASTHTIKQGHLSSLLSTVWQAEVENKVRGGHGTDRSLELVGEELGIERGKFLRFRCNFIQGRVGRFDMAYAITMRLIPFDLPDITKMGIEKELFEAFYPSMGLVLVCGPTGSGKTTLQSGIYGYAGIYMPDRKVITYEDPIEFVLGGAHWKGPQPHQAQIGRDIESFAIGLRNAMRRKPSIIGIGEMRDLETIEAAIEAGLTGHLTYGTMHTESCAETINRAIQVYPPQQQSAVASRLLGCLRVIVVQRLLKTTNGKRVAIREFVIFDRDFKNELQLKPYDQWAPMIRARLESEKATLDDKAWDLYEVGRIDKNEFIELSGHNAFRIRSQEEAA</sequence>
<evidence type="ECO:0000256" key="1">
    <source>
        <dbReference type="ARBA" id="ARBA00006611"/>
    </source>
</evidence>
<evidence type="ECO:0000313" key="3">
    <source>
        <dbReference type="EMBL" id="ALR07860.1"/>
    </source>
</evidence>